<dbReference type="KEGG" id="mpt:Mpe_A1424"/>
<feature type="chain" id="PRO_5002646372" evidence="2">
    <location>
        <begin position="26"/>
        <end position="145"/>
    </location>
</feature>
<evidence type="ECO:0000256" key="2">
    <source>
        <dbReference type="SAM" id="SignalP"/>
    </source>
</evidence>
<organism evidence="3 4">
    <name type="scientific">Methylibium petroleiphilum (strain ATCC BAA-1232 / LMG 22953 / PM1)</name>
    <dbReference type="NCBI Taxonomy" id="420662"/>
    <lineage>
        <taxon>Bacteria</taxon>
        <taxon>Pseudomonadati</taxon>
        <taxon>Pseudomonadota</taxon>
        <taxon>Betaproteobacteria</taxon>
        <taxon>Burkholderiales</taxon>
        <taxon>Sphaerotilaceae</taxon>
        <taxon>Methylibium</taxon>
    </lineage>
</organism>
<dbReference type="RefSeq" id="WP_011829023.1">
    <property type="nucleotide sequence ID" value="NC_008825.1"/>
</dbReference>
<reference evidence="3 4" key="1">
    <citation type="journal article" date="2007" name="J. Bacteriol.">
        <title>Whole-genome analysis of the methyl tert-butyl ether-degrading beta-proteobacterium Methylibium petroleiphilum PM1.</title>
        <authorList>
            <person name="Kane S.R."/>
            <person name="Chakicherla A.Y."/>
            <person name="Chain P.S.G."/>
            <person name="Schmidt R."/>
            <person name="Shin M.W."/>
            <person name="Legler T.C."/>
            <person name="Scow K.M."/>
            <person name="Larimer F.W."/>
            <person name="Lucas S.M."/>
            <person name="Richardson P.M."/>
            <person name="Hristova K.R."/>
        </authorList>
    </citation>
    <scope>NUCLEOTIDE SEQUENCE [LARGE SCALE GENOMIC DNA]</scope>
    <source>
        <strain evidence="4">ATCC BAA-1232 / LMG 22953 / PM1</strain>
    </source>
</reference>
<dbReference type="AlphaFoldDB" id="A2SFP7"/>
<accession>A2SFP7</accession>
<dbReference type="Proteomes" id="UP000000366">
    <property type="component" value="Chromosome"/>
</dbReference>
<keyword evidence="2" id="KW-0732">Signal</keyword>
<name>A2SFP7_METPP</name>
<feature type="compositionally biased region" description="Polar residues" evidence="1">
    <location>
        <begin position="44"/>
        <end position="55"/>
    </location>
</feature>
<sequence length="145" mass="15839">MKLRFRRLGRGVASLGLAAVVCSSAAVETAPGEDSAPNAPWTVQPASPSWPSRAQSELRDATRQDAAFKFSIVELPRYDVPGAGRPRRAHHALSMSSETPQRMLRSIGVEATDCATRLRLPTRLRQDRDGSSVEMRAHLGLACRF</sequence>
<dbReference type="EMBL" id="CP000555">
    <property type="protein sequence ID" value="ABM94386.1"/>
    <property type="molecule type" value="Genomic_DNA"/>
</dbReference>
<protein>
    <submittedName>
        <fullName evidence="3">Uncharacterized protein</fullName>
    </submittedName>
</protein>
<gene>
    <name evidence="3" type="ordered locus">Mpe_A1424</name>
</gene>
<evidence type="ECO:0000313" key="3">
    <source>
        <dbReference type="EMBL" id="ABM94386.1"/>
    </source>
</evidence>
<proteinExistence type="predicted"/>
<evidence type="ECO:0000313" key="4">
    <source>
        <dbReference type="Proteomes" id="UP000000366"/>
    </source>
</evidence>
<evidence type="ECO:0000256" key="1">
    <source>
        <dbReference type="SAM" id="MobiDB-lite"/>
    </source>
</evidence>
<dbReference type="STRING" id="420662.Mpe_A1424"/>
<feature type="signal peptide" evidence="2">
    <location>
        <begin position="1"/>
        <end position="25"/>
    </location>
</feature>
<feature type="region of interest" description="Disordered" evidence="1">
    <location>
        <begin position="30"/>
        <end position="58"/>
    </location>
</feature>
<dbReference type="HOGENOM" id="CLU_1784629_0_0_4"/>
<keyword evidence="4" id="KW-1185">Reference proteome</keyword>
<feature type="region of interest" description="Disordered" evidence="1">
    <location>
        <begin position="81"/>
        <end position="100"/>
    </location>
</feature>